<dbReference type="GeneID" id="19161795"/>
<evidence type="ECO:0000256" key="1">
    <source>
        <dbReference type="ARBA" id="ARBA00022679"/>
    </source>
</evidence>
<evidence type="ECO:0000259" key="4">
    <source>
        <dbReference type="Pfam" id="PF22664"/>
    </source>
</evidence>
<dbReference type="GO" id="GO:0016746">
    <property type="term" value="F:acyltransferase activity"/>
    <property type="evidence" value="ECO:0007669"/>
    <property type="project" value="UniProtKB-KW"/>
</dbReference>
<keyword evidence="1" id="KW-0808">Transferase</keyword>
<dbReference type="PANTHER" id="PTHR31896">
    <property type="entry name" value="FAMILY REGULATORY PROTEIN, PUTATIVE (AFU_ORTHOLOGUE AFUA_3G14730)-RELATED"/>
    <property type="match status" value="1"/>
</dbReference>
<dbReference type="InterPro" id="IPR023213">
    <property type="entry name" value="CAT-like_dom_sf"/>
</dbReference>
<evidence type="ECO:0000256" key="3">
    <source>
        <dbReference type="SAM" id="MobiDB-lite"/>
    </source>
</evidence>
<feature type="region of interest" description="Disordered" evidence="3">
    <location>
        <begin position="117"/>
        <end position="137"/>
    </location>
</feature>
<dbReference type="STRING" id="1182541.W9Y0Z2"/>
<protein>
    <recommendedName>
        <fullName evidence="4">Trichothecene 3-O-acetyltransferase-like N-terminal domain-containing protein</fullName>
    </recommendedName>
</protein>
<dbReference type="AlphaFoldDB" id="W9Y0Z2"/>
<accession>W9Y0Z2</accession>
<dbReference type="Gene3D" id="3.30.559.10">
    <property type="entry name" value="Chloramphenicol acetyltransferase-like domain"/>
    <property type="match status" value="2"/>
</dbReference>
<dbReference type="Proteomes" id="UP000019484">
    <property type="component" value="Unassembled WGS sequence"/>
</dbReference>
<comment type="caution">
    <text evidence="5">The sequence shown here is derived from an EMBL/GenBank/DDBJ whole genome shotgun (WGS) entry which is preliminary data.</text>
</comment>
<dbReference type="InterPro" id="IPR051283">
    <property type="entry name" value="Sec_Metabolite_Acyltrans"/>
</dbReference>
<sequence length="237" mass="25753">MDKIRDAGFPMSMLAEKVICPRNTLAAKTAVGNDPAPVFIVQANFITGGLLLAFVGQHNVMDMTGQGQIIRLLSKACHNEPFTDDKLVVGNQDRRDTIPLLDEPFDPSVELARQLAKPPASIPNAESTSSEAGAKVPMNPHTAPTKCSWACFVFSSTALAALKSLAVSTMTGNTGYMSTDDALSAFIWQSIMRARLHRLDPKEEVTFARAVDPQPFLGIPKTYLGVVQNMTYHTYVL</sequence>
<keyword evidence="6" id="KW-1185">Reference proteome</keyword>
<dbReference type="OrthoDB" id="1862401at2759"/>
<gene>
    <name evidence="5" type="ORF">A1O1_06929</name>
</gene>
<evidence type="ECO:0000313" key="6">
    <source>
        <dbReference type="Proteomes" id="UP000019484"/>
    </source>
</evidence>
<dbReference type="PANTHER" id="PTHR31896:SF64">
    <property type="entry name" value="TRICHOTHECENE 3-O-ACETYLTRANSFERASE"/>
    <property type="match status" value="1"/>
</dbReference>
<proteinExistence type="predicted"/>
<dbReference type="RefSeq" id="XP_007725996.1">
    <property type="nucleotide sequence ID" value="XM_007727806.1"/>
</dbReference>
<keyword evidence="2" id="KW-0012">Acyltransferase</keyword>
<reference evidence="5 6" key="1">
    <citation type="submission" date="2013-03" db="EMBL/GenBank/DDBJ databases">
        <title>The Genome Sequence of Capronia coronata CBS 617.96.</title>
        <authorList>
            <consortium name="The Broad Institute Genomics Platform"/>
            <person name="Cuomo C."/>
            <person name="de Hoog S."/>
            <person name="Gorbushina A."/>
            <person name="Walker B."/>
            <person name="Young S.K."/>
            <person name="Zeng Q."/>
            <person name="Gargeya S."/>
            <person name="Fitzgerald M."/>
            <person name="Haas B."/>
            <person name="Abouelleil A."/>
            <person name="Allen A.W."/>
            <person name="Alvarado L."/>
            <person name="Arachchi H.M."/>
            <person name="Berlin A.M."/>
            <person name="Chapman S.B."/>
            <person name="Gainer-Dewar J."/>
            <person name="Goldberg J."/>
            <person name="Griggs A."/>
            <person name="Gujja S."/>
            <person name="Hansen M."/>
            <person name="Howarth C."/>
            <person name="Imamovic A."/>
            <person name="Ireland A."/>
            <person name="Larimer J."/>
            <person name="McCowan C."/>
            <person name="Murphy C."/>
            <person name="Pearson M."/>
            <person name="Poon T.W."/>
            <person name="Priest M."/>
            <person name="Roberts A."/>
            <person name="Saif S."/>
            <person name="Shea T."/>
            <person name="Sisk P."/>
            <person name="Sykes S."/>
            <person name="Wortman J."/>
            <person name="Nusbaum C."/>
            <person name="Birren B."/>
        </authorList>
    </citation>
    <scope>NUCLEOTIDE SEQUENCE [LARGE SCALE GENOMIC DNA]</scope>
    <source>
        <strain evidence="5 6">CBS 617.96</strain>
    </source>
</reference>
<dbReference type="Pfam" id="PF22664">
    <property type="entry name" value="TRI-like_N"/>
    <property type="match status" value="1"/>
</dbReference>
<dbReference type="HOGENOM" id="CLU_026450_2_0_1"/>
<organism evidence="5 6">
    <name type="scientific">Capronia coronata CBS 617.96</name>
    <dbReference type="NCBI Taxonomy" id="1182541"/>
    <lineage>
        <taxon>Eukaryota</taxon>
        <taxon>Fungi</taxon>
        <taxon>Dikarya</taxon>
        <taxon>Ascomycota</taxon>
        <taxon>Pezizomycotina</taxon>
        <taxon>Eurotiomycetes</taxon>
        <taxon>Chaetothyriomycetidae</taxon>
        <taxon>Chaetothyriales</taxon>
        <taxon>Herpotrichiellaceae</taxon>
        <taxon>Capronia</taxon>
    </lineage>
</organism>
<name>W9Y0Z2_9EURO</name>
<evidence type="ECO:0000256" key="2">
    <source>
        <dbReference type="ARBA" id="ARBA00023315"/>
    </source>
</evidence>
<dbReference type="eggNOG" id="ENOG502SHVS">
    <property type="taxonomic scope" value="Eukaryota"/>
</dbReference>
<evidence type="ECO:0000313" key="5">
    <source>
        <dbReference type="EMBL" id="EXJ83310.1"/>
    </source>
</evidence>
<dbReference type="InterPro" id="IPR054710">
    <property type="entry name" value="Tri101-like_N"/>
</dbReference>
<feature type="domain" description="Trichothecene 3-O-acetyltransferase-like N-terminal" evidence="4">
    <location>
        <begin position="1"/>
        <end position="77"/>
    </location>
</feature>
<dbReference type="EMBL" id="AMWN01000006">
    <property type="protein sequence ID" value="EXJ83310.1"/>
    <property type="molecule type" value="Genomic_DNA"/>
</dbReference>